<feature type="compositionally biased region" description="Polar residues" evidence="8">
    <location>
        <begin position="1005"/>
        <end position="1018"/>
    </location>
</feature>
<dbReference type="GO" id="GO:0071805">
    <property type="term" value="P:potassium ion transmembrane transport"/>
    <property type="evidence" value="ECO:0000318"/>
    <property type="project" value="GO_Central"/>
</dbReference>
<evidence type="ECO:0000256" key="1">
    <source>
        <dbReference type="ARBA" id="ARBA00004141"/>
    </source>
</evidence>
<gene>
    <name evidence="11" type="ORF">GSPATT00005176001</name>
</gene>
<dbReference type="InterPro" id="IPR018490">
    <property type="entry name" value="cNMP-bd_dom_sf"/>
</dbReference>
<name>A0BPG0_PARTE</name>
<dbReference type="AlphaFoldDB" id="A0BPG0"/>
<keyword evidence="6 9" id="KW-0472">Membrane</keyword>
<keyword evidence="2" id="KW-0813">Transport</keyword>
<dbReference type="GO" id="GO:0005249">
    <property type="term" value="F:voltage-gated potassium channel activity"/>
    <property type="evidence" value="ECO:0000318"/>
    <property type="project" value="GO_Central"/>
</dbReference>
<feature type="domain" description="Cyclic nucleotide-binding" evidence="10">
    <location>
        <begin position="586"/>
        <end position="689"/>
    </location>
</feature>
<evidence type="ECO:0000256" key="2">
    <source>
        <dbReference type="ARBA" id="ARBA00022448"/>
    </source>
</evidence>
<comment type="subcellular location">
    <subcellularLocation>
        <location evidence="1">Membrane</location>
        <topology evidence="1">Multi-pass membrane protein</topology>
    </subcellularLocation>
</comment>
<keyword evidence="5" id="KW-0406">Ion transport</keyword>
<dbReference type="KEGG" id="ptm:GSPATT00005176001"/>
<feature type="transmembrane region" description="Helical" evidence="9">
    <location>
        <begin position="342"/>
        <end position="363"/>
    </location>
</feature>
<feature type="region of interest" description="Disordered" evidence="8">
    <location>
        <begin position="115"/>
        <end position="143"/>
    </location>
</feature>
<dbReference type="HOGENOM" id="CLU_276885_0_0_1"/>
<organism evidence="11 12">
    <name type="scientific">Paramecium tetraurelia</name>
    <dbReference type="NCBI Taxonomy" id="5888"/>
    <lineage>
        <taxon>Eukaryota</taxon>
        <taxon>Sar</taxon>
        <taxon>Alveolata</taxon>
        <taxon>Ciliophora</taxon>
        <taxon>Intramacronucleata</taxon>
        <taxon>Oligohymenophorea</taxon>
        <taxon>Peniculida</taxon>
        <taxon>Parameciidae</taxon>
        <taxon>Paramecium</taxon>
    </lineage>
</organism>
<evidence type="ECO:0000256" key="3">
    <source>
        <dbReference type="ARBA" id="ARBA00022692"/>
    </source>
</evidence>
<evidence type="ECO:0000313" key="11">
    <source>
        <dbReference type="EMBL" id="CAK60427.1"/>
    </source>
</evidence>
<accession>A0BPG0</accession>
<dbReference type="SMART" id="SM00100">
    <property type="entry name" value="cNMP"/>
    <property type="match status" value="1"/>
</dbReference>
<keyword evidence="4 9" id="KW-1133">Transmembrane helix</keyword>
<dbReference type="PRINTS" id="PR00169">
    <property type="entry name" value="KCHANNEL"/>
</dbReference>
<reference evidence="11 12" key="1">
    <citation type="journal article" date="2006" name="Nature">
        <title>Global trends of whole-genome duplications revealed by the ciliate Paramecium tetraurelia.</title>
        <authorList>
            <consortium name="Genoscope"/>
            <person name="Aury J.-M."/>
            <person name="Jaillon O."/>
            <person name="Duret L."/>
            <person name="Noel B."/>
            <person name="Jubin C."/>
            <person name="Porcel B.M."/>
            <person name="Segurens B."/>
            <person name="Daubin V."/>
            <person name="Anthouard V."/>
            <person name="Aiach N."/>
            <person name="Arnaiz O."/>
            <person name="Billaut A."/>
            <person name="Beisson J."/>
            <person name="Blanc I."/>
            <person name="Bouhouche K."/>
            <person name="Camara F."/>
            <person name="Duharcourt S."/>
            <person name="Guigo R."/>
            <person name="Gogendeau D."/>
            <person name="Katinka M."/>
            <person name="Keller A.-M."/>
            <person name="Kissmehl R."/>
            <person name="Klotz C."/>
            <person name="Koll F."/>
            <person name="Le Moue A."/>
            <person name="Lepere C."/>
            <person name="Malinsky S."/>
            <person name="Nowacki M."/>
            <person name="Nowak J.K."/>
            <person name="Plattner H."/>
            <person name="Poulain J."/>
            <person name="Ruiz F."/>
            <person name="Serrano V."/>
            <person name="Zagulski M."/>
            <person name="Dessen P."/>
            <person name="Betermier M."/>
            <person name="Weissenbach J."/>
            <person name="Scarpelli C."/>
            <person name="Schachter V."/>
            <person name="Sperling L."/>
            <person name="Meyer E."/>
            <person name="Cohen J."/>
            <person name="Wincker P."/>
        </authorList>
    </citation>
    <scope>NUCLEOTIDE SEQUENCE [LARGE SCALE GENOMIC DNA]</scope>
    <source>
        <strain evidence="11 12">Stock d4-2</strain>
    </source>
</reference>
<feature type="transmembrane region" description="Helical" evidence="9">
    <location>
        <begin position="301"/>
        <end position="321"/>
    </location>
</feature>
<feature type="compositionally biased region" description="Basic and acidic residues" evidence="8">
    <location>
        <begin position="115"/>
        <end position="124"/>
    </location>
</feature>
<dbReference type="GO" id="GO:0098855">
    <property type="term" value="C:HCN channel complex"/>
    <property type="evidence" value="ECO:0000318"/>
    <property type="project" value="GO_Central"/>
</dbReference>
<dbReference type="Proteomes" id="UP000000600">
    <property type="component" value="Unassembled WGS sequence"/>
</dbReference>
<feature type="compositionally biased region" description="Basic and acidic residues" evidence="8">
    <location>
        <begin position="917"/>
        <end position="928"/>
    </location>
</feature>
<feature type="region of interest" description="Disordered" evidence="8">
    <location>
        <begin position="824"/>
        <end position="881"/>
    </location>
</feature>
<evidence type="ECO:0000259" key="10">
    <source>
        <dbReference type="PROSITE" id="PS50042"/>
    </source>
</evidence>
<dbReference type="eggNOG" id="KOG0501">
    <property type="taxonomic scope" value="Eukaryota"/>
</dbReference>
<sequence>MIIQPQSSGSINISGDSHQNGLDNYVTELNNQNLMQVRRPNEDQILAFIDYQALKVDRVKQHKTVPDKVKDDKSIGSKSSRQVRRNSADQSEDSPLKQSLRDELIPFDSPNFELKKLGDTEEHRKSKTVISPVVQSSKSPKRKTKHFSKIFSKITNRMHLARKFIQKMKQLSPFSRKVNKQQMQIIQDLSSDINNPNEKCINQSFIKMHDPVKSKKKLQRINSLQAFTALKSYFNVCKLQVFLNKIKNDTIDPQGNFLFFWELVKFFITLSSLFQLSIQICFNLNVLNWYFVAEKENSQNILIFMFIYYLIDIFLGFRTGYYENGEVVIKYQRVARRYFKTYFFVDLISILPIFINIILIQTFENDNAIIKIVNCLSFLRSNALSRVYHSLEGRLLSNPRFVIGYRFLSVIGTVFLYAHVFGCLWYLVAQKNHNNWINKAGIVEDSWFALYSYSIYWSVMTMTTVGYGDLTPANHEEALFCVCTMFIASVVFAYSINTIGMIIAEMNKFDEKINENMAIINRYMQRKNFEQSLQFRVRQYLQNLWTQEDKFRIVDENKIINCLSPNLKEEIQICLYGQFITNIHIFYRYFSQECLLELAKNVQEYRVAPNSYVIENGTHEGVALYQLVSGDAQMFVDLQDRKYHIGKMKQGDIFGHGPFFMNTLHSYSVKTDSACSFAYLSKQMFLEILQSHPVDYVIIEYIQQTYRMIIDQWTFQNQKLDLGVKCIGCGESEHDIDQCSKLHLILNRKMILAKHLFSIPNKRSLFQRNNRRTTNAKFGQRLFEDAVSLFQENNFSFSSDEEDPDASQIERTHQTKMTQEIRYQEHTSTHKSQQQQAQQHYQTAKNVRFRKRSRSLNSLSVHSEEESKFQKSISGIKSHDSQIDKMSGIPVKVQQIPSSQLSQSSFNVFLKEYPKRKISKQQDSDKYSNHSIGQRQQQPNHLNQQLLHKSSSQSSSGNLPQSSMGIPPVPNASPPLFYQDEKQLFQRNNVEDSLYIAQDRKKKSQIGTSQSNTKSIKNPLQAIPSVGEMNDTDKINKNLLKEGSYTSKQLSMQSRSRSQRYTISLRTDSQKIREDTKLDTQKHDFKYRTDTYRQYNENNSPLNEEQFHNKFEQACDLKSYYPQYNKDQIIQKYKRHQLKKITYSYQLK</sequence>
<feature type="region of interest" description="Disordered" evidence="8">
    <location>
        <begin position="917"/>
        <end position="976"/>
    </location>
</feature>
<keyword evidence="7" id="KW-0407">Ion channel</keyword>
<feature type="transmembrane region" description="Helical" evidence="9">
    <location>
        <begin position="266"/>
        <end position="289"/>
    </location>
</feature>
<feature type="region of interest" description="Disordered" evidence="8">
    <location>
        <begin position="999"/>
        <end position="1018"/>
    </location>
</feature>
<evidence type="ECO:0000256" key="4">
    <source>
        <dbReference type="ARBA" id="ARBA00022989"/>
    </source>
</evidence>
<dbReference type="Pfam" id="PF00520">
    <property type="entry name" value="Ion_trans"/>
    <property type="match status" value="1"/>
</dbReference>
<dbReference type="InterPro" id="IPR000595">
    <property type="entry name" value="cNMP-bd_dom"/>
</dbReference>
<keyword evidence="3 9" id="KW-0812">Transmembrane</keyword>
<dbReference type="SUPFAM" id="SSF51206">
    <property type="entry name" value="cAMP-binding domain-like"/>
    <property type="match status" value="1"/>
</dbReference>
<evidence type="ECO:0000256" key="6">
    <source>
        <dbReference type="ARBA" id="ARBA00023136"/>
    </source>
</evidence>
<dbReference type="GeneID" id="5013609"/>
<evidence type="ECO:0000256" key="7">
    <source>
        <dbReference type="ARBA" id="ARBA00023303"/>
    </source>
</evidence>
<dbReference type="EMBL" id="CT868008">
    <property type="protein sequence ID" value="CAK60427.1"/>
    <property type="molecule type" value="Genomic_DNA"/>
</dbReference>
<dbReference type="InterPro" id="IPR003938">
    <property type="entry name" value="K_chnl_volt-dep_EAG/ELK/ERG"/>
</dbReference>
<dbReference type="PROSITE" id="PS50042">
    <property type="entry name" value="CNMP_BINDING_3"/>
    <property type="match status" value="1"/>
</dbReference>
<dbReference type="GO" id="GO:0035725">
    <property type="term" value="P:sodium ion transmembrane transport"/>
    <property type="evidence" value="ECO:0000318"/>
    <property type="project" value="GO_Central"/>
</dbReference>
<dbReference type="InParanoid" id="A0BPG0"/>
<feature type="transmembrane region" description="Helical" evidence="9">
    <location>
        <begin position="448"/>
        <end position="467"/>
    </location>
</feature>
<feature type="compositionally biased region" description="Basic and acidic residues" evidence="8">
    <location>
        <begin position="63"/>
        <end position="75"/>
    </location>
</feature>
<dbReference type="PRINTS" id="PR01463">
    <property type="entry name" value="EAGCHANLFMLY"/>
</dbReference>
<dbReference type="RefSeq" id="XP_001427825.1">
    <property type="nucleotide sequence ID" value="XM_001427788.1"/>
</dbReference>
<dbReference type="OMA" id="RNNVEDS"/>
<proteinExistence type="predicted"/>
<dbReference type="Pfam" id="PF00027">
    <property type="entry name" value="cNMP_binding"/>
    <property type="match status" value="1"/>
</dbReference>
<feature type="compositionally biased region" description="Low complexity" evidence="8">
    <location>
        <begin position="830"/>
        <end position="845"/>
    </location>
</feature>
<feature type="transmembrane region" description="Helical" evidence="9">
    <location>
        <begin position="479"/>
        <end position="504"/>
    </location>
</feature>
<dbReference type="STRING" id="5888.A0BPG0"/>
<dbReference type="PANTHER" id="PTHR45689:SF5">
    <property type="entry name" value="I[[H]] CHANNEL, ISOFORM E"/>
    <property type="match status" value="1"/>
</dbReference>
<protein>
    <recommendedName>
        <fullName evidence="10">Cyclic nucleotide-binding domain-containing protein</fullName>
    </recommendedName>
</protein>
<dbReference type="Gene3D" id="2.60.120.10">
    <property type="entry name" value="Jelly Rolls"/>
    <property type="match status" value="1"/>
</dbReference>
<feature type="region of interest" description="Disordered" evidence="8">
    <location>
        <begin position="63"/>
        <end position="102"/>
    </location>
</feature>
<dbReference type="Gene3D" id="1.10.287.630">
    <property type="entry name" value="Helix hairpin bin"/>
    <property type="match status" value="1"/>
</dbReference>
<dbReference type="SUPFAM" id="SSF81324">
    <property type="entry name" value="Voltage-gated potassium channels"/>
    <property type="match status" value="1"/>
</dbReference>
<dbReference type="InterPro" id="IPR005821">
    <property type="entry name" value="Ion_trans_dom"/>
</dbReference>
<dbReference type="Gene3D" id="1.10.287.70">
    <property type="match status" value="1"/>
</dbReference>
<feature type="compositionally biased region" description="Low complexity" evidence="8">
    <location>
        <begin position="934"/>
        <end position="963"/>
    </location>
</feature>
<dbReference type="InterPro" id="IPR014710">
    <property type="entry name" value="RmlC-like_jellyroll"/>
</dbReference>
<dbReference type="OrthoDB" id="421226at2759"/>
<evidence type="ECO:0000256" key="9">
    <source>
        <dbReference type="SAM" id="Phobius"/>
    </source>
</evidence>
<dbReference type="PANTHER" id="PTHR45689">
    <property type="entry name" value="I[[H]] CHANNEL, ISOFORM E"/>
    <property type="match status" value="1"/>
</dbReference>
<keyword evidence="12" id="KW-1185">Reference proteome</keyword>
<dbReference type="InterPro" id="IPR051413">
    <property type="entry name" value="K/Na_HCN_channel"/>
</dbReference>
<evidence type="ECO:0000256" key="5">
    <source>
        <dbReference type="ARBA" id="ARBA00023065"/>
    </source>
</evidence>
<evidence type="ECO:0000256" key="8">
    <source>
        <dbReference type="SAM" id="MobiDB-lite"/>
    </source>
</evidence>
<feature type="transmembrane region" description="Helical" evidence="9">
    <location>
        <begin position="407"/>
        <end position="428"/>
    </location>
</feature>
<evidence type="ECO:0000313" key="12">
    <source>
        <dbReference type="Proteomes" id="UP000000600"/>
    </source>
</evidence>
<dbReference type="CDD" id="cd00038">
    <property type="entry name" value="CAP_ED"/>
    <property type="match status" value="1"/>
</dbReference>
<dbReference type="GO" id="GO:0003254">
    <property type="term" value="P:regulation of membrane depolarization"/>
    <property type="evidence" value="ECO:0000318"/>
    <property type="project" value="GO_Central"/>
</dbReference>